<evidence type="ECO:0000256" key="5">
    <source>
        <dbReference type="ARBA" id="ARBA00023717"/>
    </source>
</evidence>
<dbReference type="Pfam" id="PF00378">
    <property type="entry name" value="ECH_1"/>
    <property type="match status" value="1"/>
</dbReference>
<protein>
    <submittedName>
        <fullName evidence="7">Enoyl-CoA hydratase-related protein</fullName>
    </submittedName>
</protein>
<keyword evidence="3" id="KW-0276">Fatty acid metabolism</keyword>
<gene>
    <name evidence="7" type="ORF">ACFYU5_25985</name>
</gene>
<dbReference type="SUPFAM" id="SSF52096">
    <property type="entry name" value="ClpP/crotonase"/>
    <property type="match status" value="1"/>
</dbReference>
<dbReference type="InterPro" id="IPR029045">
    <property type="entry name" value="ClpP/crotonase-like_dom_sf"/>
</dbReference>
<accession>A0ABW6P9T9</accession>
<proteinExistence type="inferred from homology"/>
<comment type="catalytic activity">
    <reaction evidence="5">
        <text>a 4-saturated-(3S)-3-hydroxyacyl-CoA = a (3E)-enoyl-CoA + H2O</text>
        <dbReference type="Rhea" id="RHEA:20724"/>
        <dbReference type="ChEBI" id="CHEBI:15377"/>
        <dbReference type="ChEBI" id="CHEBI:58521"/>
        <dbReference type="ChEBI" id="CHEBI:137480"/>
        <dbReference type="EC" id="4.2.1.17"/>
    </reaction>
</comment>
<evidence type="ECO:0000256" key="4">
    <source>
        <dbReference type="ARBA" id="ARBA00023709"/>
    </source>
</evidence>
<reference evidence="7 8" key="1">
    <citation type="submission" date="2024-10" db="EMBL/GenBank/DDBJ databases">
        <title>The Natural Products Discovery Center: Release of the First 8490 Sequenced Strains for Exploring Actinobacteria Biosynthetic Diversity.</title>
        <authorList>
            <person name="Kalkreuter E."/>
            <person name="Kautsar S.A."/>
            <person name="Yang D."/>
            <person name="Bader C.D."/>
            <person name="Teijaro C.N."/>
            <person name="Fluegel L."/>
            <person name="Davis C.M."/>
            <person name="Simpson J.R."/>
            <person name="Lauterbach L."/>
            <person name="Steele A.D."/>
            <person name="Gui C."/>
            <person name="Meng S."/>
            <person name="Li G."/>
            <person name="Viehrig K."/>
            <person name="Ye F."/>
            <person name="Su P."/>
            <person name="Kiefer A.F."/>
            <person name="Nichols A."/>
            <person name="Cepeda A.J."/>
            <person name="Yan W."/>
            <person name="Fan B."/>
            <person name="Jiang Y."/>
            <person name="Adhikari A."/>
            <person name="Zheng C.-J."/>
            <person name="Schuster L."/>
            <person name="Cowan T.M."/>
            <person name="Smanski M.J."/>
            <person name="Chevrette M.G."/>
            <person name="De Carvalho L.P.S."/>
            <person name="Shen B."/>
        </authorList>
    </citation>
    <scope>NUCLEOTIDE SEQUENCE [LARGE SCALE GENOMIC DNA]</scope>
    <source>
        <strain evidence="7 8">NPDC004119</strain>
    </source>
</reference>
<comment type="catalytic activity">
    <reaction evidence="4">
        <text>a (3S)-3-hydroxyacyl-CoA = a (2E)-enoyl-CoA + H2O</text>
        <dbReference type="Rhea" id="RHEA:16105"/>
        <dbReference type="ChEBI" id="CHEBI:15377"/>
        <dbReference type="ChEBI" id="CHEBI:57318"/>
        <dbReference type="ChEBI" id="CHEBI:58856"/>
        <dbReference type="EC" id="4.2.1.17"/>
    </reaction>
</comment>
<dbReference type="PROSITE" id="PS00166">
    <property type="entry name" value="ENOYL_COA_HYDRATASE"/>
    <property type="match status" value="1"/>
</dbReference>
<dbReference type="InterPro" id="IPR001753">
    <property type="entry name" value="Enoyl-CoA_hydra/iso"/>
</dbReference>
<comment type="caution">
    <text evidence="7">The sequence shown here is derived from an EMBL/GenBank/DDBJ whole genome shotgun (WGS) entry which is preliminary data.</text>
</comment>
<evidence type="ECO:0000256" key="3">
    <source>
        <dbReference type="ARBA" id="ARBA00022832"/>
    </source>
</evidence>
<dbReference type="PANTHER" id="PTHR43149">
    <property type="entry name" value="ENOYL-COA HYDRATASE"/>
    <property type="match status" value="1"/>
</dbReference>
<dbReference type="PANTHER" id="PTHR43149:SF1">
    <property type="entry name" value="DELTA(3,5)-DELTA(2,4)-DIENOYL-COA ISOMERASE, MITOCHONDRIAL"/>
    <property type="match status" value="1"/>
</dbReference>
<comment type="function">
    <text evidence="1">Could possibly oxidize fatty acids using specific components.</text>
</comment>
<sequence>MTDRVQCVVEGGVADVRLNRPEKINALDDEMFDALLRTAVSLRGRADVRAVVLSGNGRGFCAGLDLEAFRAMAGGRAFRPADADARAATIDVGGDPELSRGQRTVMAFRQLPVPVIAAVHGAALGGGLQLALGAHIRIVAPDASLGLLEMRWGITPDMCGTQLLPSLIGPERALEMMLAARVLDGAEAARIGLASTVSDEPLRTARALADLVAQRNPDAVRALLGMVGIDSFTEGLAGERAAMRSIVGSPAQRAAAAANLGR</sequence>
<evidence type="ECO:0000313" key="8">
    <source>
        <dbReference type="Proteomes" id="UP001601442"/>
    </source>
</evidence>
<keyword evidence="3" id="KW-0443">Lipid metabolism</keyword>
<keyword evidence="8" id="KW-1185">Reference proteome</keyword>
<dbReference type="Proteomes" id="UP001601442">
    <property type="component" value="Unassembled WGS sequence"/>
</dbReference>
<evidence type="ECO:0000256" key="2">
    <source>
        <dbReference type="ARBA" id="ARBA00005254"/>
    </source>
</evidence>
<dbReference type="InterPro" id="IPR018376">
    <property type="entry name" value="Enoyl-CoA_hyd/isom_CS"/>
</dbReference>
<evidence type="ECO:0000256" key="6">
    <source>
        <dbReference type="RuleBase" id="RU003707"/>
    </source>
</evidence>
<dbReference type="RefSeq" id="WP_387398725.1">
    <property type="nucleotide sequence ID" value="NZ_JBIAMT010000005.1"/>
</dbReference>
<dbReference type="Gene3D" id="3.90.226.10">
    <property type="entry name" value="2-enoyl-CoA Hydratase, Chain A, domain 1"/>
    <property type="match status" value="1"/>
</dbReference>
<dbReference type="EMBL" id="JBIAMT010000005">
    <property type="protein sequence ID" value="MFF0499876.1"/>
    <property type="molecule type" value="Genomic_DNA"/>
</dbReference>
<evidence type="ECO:0000313" key="7">
    <source>
        <dbReference type="EMBL" id="MFF0499876.1"/>
    </source>
</evidence>
<evidence type="ECO:0000256" key="1">
    <source>
        <dbReference type="ARBA" id="ARBA00002994"/>
    </source>
</evidence>
<name>A0ABW6P9T9_9NOCA</name>
<comment type="similarity">
    <text evidence="2 6">Belongs to the enoyl-CoA hydratase/isomerase family.</text>
</comment>
<dbReference type="CDD" id="cd06558">
    <property type="entry name" value="crotonase-like"/>
    <property type="match status" value="1"/>
</dbReference>
<organism evidence="7 8">
    <name type="scientific">Nocardia aobensis</name>
    <dbReference type="NCBI Taxonomy" id="257277"/>
    <lineage>
        <taxon>Bacteria</taxon>
        <taxon>Bacillati</taxon>
        <taxon>Actinomycetota</taxon>
        <taxon>Actinomycetes</taxon>
        <taxon>Mycobacteriales</taxon>
        <taxon>Nocardiaceae</taxon>
        <taxon>Nocardia</taxon>
    </lineage>
</organism>
<dbReference type="InterPro" id="IPR045002">
    <property type="entry name" value="Ech1-like"/>
</dbReference>